<sequence>MEEKGIHFRTQKRQGRRRSVMDAGATGYSIDGVSCLLLLFCRIRQRRADGGLPNGSVVGDSTVAVPYEMLIPKCPMFFNHFTNFTVQERLHKHTIETGK</sequence>
<dbReference type="AlphaFoldDB" id="A0A9Q0KZU0"/>
<proteinExistence type="predicted"/>
<evidence type="ECO:0000313" key="2">
    <source>
        <dbReference type="Proteomes" id="UP001141806"/>
    </source>
</evidence>
<reference evidence="1" key="1">
    <citation type="journal article" date="2023" name="Plant J.">
        <title>The genome of the king protea, Protea cynaroides.</title>
        <authorList>
            <person name="Chang J."/>
            <person name="Duong T.A."/>
            <person name="Schoeman C."/>
            <person name="Ma X."/>
            <person name="Roodt D."/>
            <person name="Barker N."/>
            <person name="Li Z."/>
            <person name="Van de Peer Y."/>
            <person name="Mizrachi E."/>
        </authorList>
    </citation>
    <scope>NUCLEOTIDE SEQUENCE</scope>
    <source>
        <tissue evidence="1">Young leaves</tissue>
    </source>
</reference>
<protein>
    <submittedName>
        <fullName evidence="1">Uncharacterized protein</fullName>
    </submittedName>
</protein>
<accession>A0A9Q0KZU0</accession>
<dbReference type="Proteomes" id="UP001141806">
    <property type="component" value="Unassembled WGS sequence"/>
</dbReference>
<gene>
    <name evidence="1" type="ORF">NE237_010109</name>
</gene>
<comment type="caution">
    <text evidence="1">The sequence shown here is derived from an EMBL/GenBank/DDBJ whole genome shotgun (WGS) entry which is preliminary data.</text>
</comment>
<name>A0A9Q0KZU0_9MAGN</name>
<evidence type="ECO:0000313" key="1">
    <source>
        <dbReference type="EMBL" id="KAJ4979329.1"/>
    </source>
</evidence>
<dbReference type="EMBL" id="JAMYWD010000002">
    <property type="protein sequence ID" value="KAJ4979329.1"/>
    <property type="molecule type" value="Genomic_DNA"/>
</dbReference>
<organism evidence="1 2">
    <name type="scientific">Protea cynaroides</name>
    <dbReference type="NCBI Taxonomy" id="273540"/>
    <lineage>
        <taxon>Eukaryota</taxon>
        <taxon>Viridiplantae</taxon>
        <taxon>Streptophyta</taxon>
        <taxon>Embryophyta</taxon>
        <taxon>Tracheophyta</taxon>
        <taxon>Spermatophyta</taxon>
        <taxon>Magnoliopsida</taxon>
        <taxon>Proteales</taxon>
        <taxon>Proteaceae</taxon>
        <taxon>Protea</taxon>
    </lineage>
</organism>
<keyword evidence="2" id="KW-1185">Reference proteome</keyword>